<proteinExistence type="predicted"/>
<dbReference type="RefSeq" id="WP_379592251.1">
    <property type="nucleotide sequence ID" value="NZ_JBHTKK010000013.1"/>
</dbReference>
<comment type="caution">
    <text evidence="1">The sequence shown here is derived from an EMBL/GenBank/DDBJ whole genome shotgun (WGS) entry which is preliminary data.</text>
</comment>
<reference evidence="2" key="1">
    <citation type="journal article" date="2019" name="Int. J. Syst. Evol. Microbiol.">
        <title>The Global Catalogue of Microorganisms (GCM) 10K type strain sequencing project: providing services to taxonomists for standard genome sequencing and annotation.</title>
        <authorList>
            <consortium name="The Broad Institute Genomics Platform"/>
            <consortium name="The Broad Institute Genome Sequencing Center for Infectious Disease"/>
            <person name="Wu L."/>
            <person name="Ma J."/>
        </authorList>
    </citation>
    <scope>NUCLEOTIDE SEQUENCE [LARGE SCALE GENOMIC DNA]</scope>
    <source>
        <strain evidence="2">CCUG 56608</strain>
    </source>
</reference>
<evidence type="ECO:0000313" key="2">
    <source>
        <dbReference type="Proteomes" id="UP001597041"/>
    </source>
</evidence>
<gene>
    <name evidence="1" type="ORF">ACFQ19_11615</name>
</gene>
<keyword evidence="2" id="KW-1185">Reference proteome</keyword>
<dbReference type="Proteomes" id="UP001597041">
    <property type="component" value="Unassembled WGS sequence"/>
</dbReference>
<dbReference type="InterPro" id="IPR025017">
    <property type="entry name" value="DUF3954"/>
</dbReference>
<organism evidence="1 2">
    <name type="scientific">Oceanobacillus locisalsi</name>
    <dbReference type="NCBI Taxonomy" id="546107"/>
    <lineage>
        <taxon>Bacteria</taxon>
        <taxon>Bacillati</taxon>
        <taxon>Bacillota</taxon>
        <taxon>Bacilli</taxon>
        <taxon>Bacillales</taxon>
        <taxon>Bacillaceae</taxon>
        <taxon>Oceanobacillus</taxon>
    </lineage>
</organism>
<evidence type="ECO:0000313" key="1">
    <source>
        <dbReference type="EMBL" id="MFD1066673.1"/>
    </source>
</evidence>
<dbReference type="EMBL" id="JBHTKK010000013">
    <property type="protein sequence ID" value="MFD1066673.1"/>
    <property type="molecule type" value="Genomic_DNA"/>
</dbReference>
<protein>
    <submittedName>
        <fullName evidence="1">DUF3954 domain-containing protein</fullName>
    </submittedName>
</protein>
<dbReference type="Pfam" id="PF13128">
    <property type="entry name" value="DUF3954"/>
    <property type="match status" value="1"/>
</dbReference>
<name>A0ABW3NHM2_9BACI</name>
<sequence length="56" mass="6291">MKETSKVEIDLREDAVLVVKNGEIEKVPKPDSGFGETSITWQNGKIHAKKVSYTMK</sequence>
<accession>A0ABW3NHM2</accession>